<evidence type="ECO:0000256" key="6">
    <source>
        <dbReference type="ARBA" id="ARBA00023136"/>
    </source>
</evidence>
<accession>A0A927JC62</accession>
<evidence type="ECO:0000256" key="1">
    <source>
        <dbReference type="ARBA" id="ARBA00004236"/>
    </source>
</evidence>
<evidence type="ECO:0000256" key="4">
    <source>
        <dbReference type="ARBA" id="ARBA00022692"/>
    </source>
</evidence>
<comment type="similarity">
    <text evidence="2">Belongs to the EccE family.</text>
</comment>
<proteinExistence type="inferred from homology"/>
<evidence type="ECO:0000259" key="7">
    <source>
        <dbReference type="Pfam" id="PF11203"/>
    </source>
</evidence>
<reference evidence="8" key="1">
    <citation type="submission" date="2020-09" db="EMBL/GenBank/DDBJ databases">
        <title>Hoyosella lacisalsi sp. nov., a halotolerant actinobacterium isolated from soil of Lake Gudzhirganskoe.</title>
        <authorList>
            <person name="Yang Q."/>
            <person name="Guo P.Y."/>
            <person name="Liu S.W."/>
            <person name="Li F.N."/>
            <person name="Sun C.H."/>
        </authorList>
    </citation>
    <scope>NUCLEOTIDE SEQUENCE</scope>
    <source>
        <strain evidence="8">G463</strain>
    </source>
</reference>
<comment type="subcellular location">
    <subcellularLocation>
        <location evidence="1">Cell membrane</location>
    </subcellularLocation>
</comment>
<keyword evidence="3" id="KW-1003">Cell membrane</keyword>
<dbReference type="EMBL" id="JACYWE010000004">
    <property type="protein sequence ID" value="MBD8506413.1"/>
    <property type="molecule type" value="Genomic_DNA"/>
</dbReference>
<dbReference type="Proteomes" id="UP000642993">
    <property type="component" value="Unassembled WGS sequence"/>
</dbReference>
<dbReference type="NCBIfam" id="TIGR03923">
    <property type="entry name" value="T7SS_EccE"/>
    <property type="match status" value="1"/>
</dbReference>
<evidence type="ECO:0000313" key="9">
    <source>
        <dbReference type="Proteomes" id="UP000642993"/>
    </source>
</evidence>
<dbReference type="InterPro" id="IPR050051">
    <property type="entry name" value="EccE_dom"/>
</dbReference>
<organism evidence="8 9">
    <name type="scientific">Lolliginicoccus lacisalsi</name>
    <dbReference type="NCBI Taxonomy" id="2742202"/>
    <lineage>
        <taxon>Bacteria</taxon>
        <taxon>Bacillati</taxon>
        <taxon>Actinomycetota</taxon>
        <taxon>Actinomycetes</taxon>
        <taxon>Mycobacteriales</taxon>
        <taxon>Hoyosellaceae</taxon>
        <taxon>Lolliginicoccus</taxon>
    </lineage>
</organism>
<keyword evidence="6" id="KW-0472">Membrane</keyword>
<dbReference type="RefSeq" id="WP_192038893.1">
    <property type="nucleotide sequence ID" value="NZ_JACYWE010000004.1"/>
</dbReference>
<dbReference type="AlphaFoldDB" id="A0A927JC62"/>
<evidence type="ECO:0000256" key="5">
    <source>
        <dbReference type="ARBA" id="ARBA00022989"/>
    </source>
</evidence>
<comment type="caution">
    <text evidence="8">The sequence shown here is derived from an EMBL/GenBank/DDBJ whole genome shotgun (WGS) entry which is preliminary data.</text>
</comment>
<keyword evidence="9" id="KW-1185">Reference proteome</keyword>
<feature type="domain" description="Type VII secretion system protein EccE" evidence="7">
    <location>
        <begin position="169"/>
        <end position="230"/>
    </location>
</feature>
<dbReference type="InterPro" id="IPR021368">
    <property type="entry name" value="T7SS_EccE"/>
</dbReference>
<keyword evidence="4" id="KW-0812">Transmembrane</keyword>
<dbReference type="GO" id="GO:0005886">
    <property type="term" value="C:plasma membrane"/>
    <property type="evidence" value="ECO:0007669"/>
    <property type="project" value="UniProtKB-SubCell"/>
</dbReference>
<keyword evidence="5" id="KW-1133">Transmembrane helix</keyword>
<gene>
    <name evidence="8" type="primary">eccE</name>
    <name evidence="8" type="ORF">HT102_07950</name>
</gene>
<dbReference type="Pfam" id="PF11203">
    <property type="entry name" value="EccE"/>
    <property type="match status" value="1"/>
</dbReference>
<evidence type="ECO:0000256" key="2">
    <source>
        <dbReference type="ARBA" id="ARBA00007759"/>
    </source>
</evidence>
<evidence type="ECO:0000256" key="3">
    <source>
        <dbReference type="ARBA" id="ARBA00022475"/>
    </source>
</evidence>
<sequence length="533" mass="55113">MDSIIKRAMQRWPIDTIILAQASALAVAAAGLLLGGPPLAIAIAAALTTALLLLRARGRHITTWLSLLVGQRPTSPEAPTLLGHDVVLYPGGDACAALEITSAPLSPTAASPGSHAGAAPVPLAVLADALIQYDIALSGIDIIVRGSSSAPGHPLGTAYSRILSALPVAAQRRAWIVLRLDPFAQRDAVARRGGGARGTRQALDIAARRLQRMLRAEGLGTVRCTGTSLAGLRSDLEPINRTAGIQPGALTTDHLLRAWQPAAIDSALALSLCPSEPTSNPAAGSPLFEIYGVVGHAMPADGMPRFPRTISTVGQRPLAALALVPGSGYSAKDIVGRDGIMHANRADLAALRVPVTGCGQLIGVDQHDRAISIPVASRTGTHVRVTGQFSLAQQVVLRSAATGAQVRIATDRPHSWQALVGLGPAGQIGFADQEWREPRPSDPLLLVLDGLDAAATPPVGTAIVAVDDTARQDSAAEALGEPDVHLVQSPQAPQRLRLVVGSRHVDLTAVAIPEETDYVTRSIGARAAPAPAG</sequence>
<name>A0A927JC62_9ACTN</name>
<evidence type="ECO:0000313" key="8">
    <source>
        <dbReference type="EMBL" id="MBD8506413.1"/>
    </source>
</evidence>
<protein>
    <submittedName>
        <fullName evidence="8">Type VII secretion protein EccE</fullName>
    </submittedName>
</protein>